<gene>
    <name evidence="2" type="ordered locus">Spiaf_1346</name>
</gene>
<keyword evidence="1" id="KW-1133">Transmembrane helix</keyword>
<proteinExistence type="predicted"/>
<dbReference type="HOGENOM" id="CLU_787339_0_0_12"/>
<evidence type="ECO:0000313" key="3">
    <source>
        <dbReference type="Proteomes" id="UP000007383"/>
    </source>
</evidence>
<dbReference type="RefSeq" id="WP_014455400.1">
    <property type="nucleotide sequence ID" value="NC_017098.1"/>
</dbReference>
<accession>H9UIS0</accession>
<keyword evidence="1" id="KW-0812">Transmembrane</keyword>
<dbReference type="OrthoDB" id="9789229at2"/>
<evidence type="ECO:0000256" key="1">
    <source>
        <dbReference type="SAM" id="Phobius"/>
    </source>
</evidence>
<sequence>MQLFSETTPLWIELVAVFTTGGIFGWLLEVGYRSFHARRLVNPGLLYGPVVPLYGFGLVMVLYGRLLLDDQSFLGTVLLLTLAVTLLEYLAGALAESLIGIKLWDYSDRPLNLQGRICFQFSLYWFVLIGVVSLAMDAIAVWTVDVTIDLGGEIWEQVAIAAVLIMLLDGLLSVISLVRLRGMVLSFRDRLHAEIDRLQAELQAELQGRRRAGEQLQARLQARLQRRLRHVIMWSRRFPAISRQLSQQLRSSLADRRRHAAAAVLPEEFVPGRRFTRQRRELQEYLDGIWQEDLPAERYHLAKSLIAAGAAMPVRARRVVYAVVYPDDPRCGWGSLRPSERLLVNLLRTRVS</sequence>
<name>H9UIS0_SPIAZ</name>
<feature type="transmembrane region" description="Helical" evidence="1">
    <location>
        <begin position="12"/>
        <end position="32"/>
    </location>
</feature>
<dbReference type="Proteomes" id="UP000007383">
    <property type="component" value="Chromosome"/>
</dbReference>
<feature type="transmembrane region" description="Helical" evidence="1">
    <location>
        <begin position="154"/>
        <end position="178"/>
    </location>
</feature>
<dbReference type="InterPro" id="IPR010540">
    <property type="entry name" value="CmpB_TMEM229"/>
</dbReference>
<feature type="transmembrane region" description="Helical" evidence="1">
    <location>
        <begin position="76"/>
        <end position="101"/>
    </location>
</feature>
<keyword evidence="1" id="KW-0472">Membrane</keyword>
<dbReference type="PATRIC" id="fig|889378.3.peg.1347"/>
<dbReference type="Pfam" id="PF06541">
    <property type="entry name" value="ABC_trans_CmpB"/>
    <property type="match status" value="1"/>
</dbReference>
<feature type="transmembrane region" description="Helical" evidence="1">
    <location>
        <begin position="44"/>
        <end position="64"/>
    </location>
</feature>
<organism evidence="2 3">
    <name type="scientific">Spirochaeta africana (strain ATCC 700263 / DSM 8902 / Z-7692)</name>
    <dbReference type="NCBI Taxonomy" id="889378"/>
    <lineage>
        <taxon>Bacteria</taxon>
        <taxon>Pseudomonadati</taxon>
        <taxon>Spirochaetota</taxon>
        <taxon>Spirochaetia</taxon>
        <taxon>Spirochaetales</taxon>
        <taxon>Spirochaetaceae</taxon>
        <taxon>Spirochaeta</taxon>
    </lineage>
</organism>
<feature type="transmembrane region" description="Helical" evidence="1">
    <location>
        <begin position="122"/>
        <end position="142"/>
    </location>
</feature>
<keyword evidence="3" id="KW-1185">Reference proteome</keyword>
<protein>
    <submittedName>
        <fullName evidence="2">Putative membrane protein</fullName>
    </submittedName>
</protein>
<reference evidence="3" key="1">
    <citation type="journal article" date="2013" name="Stand. Genomic Sci.">
        <title>Complete genome sequence of the halophilic bacterium Spirochaeta africana type strain (Z-7692(T)) from the alkaline Lake Magadi in the East African Rift.</title>
        <authorList>
            <person name="Liolos K."/>
            <person name="Abt B."/>
            <person name="Scheuner C."/>
            <person name="Teshima H."/>
            <person name="Held B."/>
            <person name="Lapidus A."/>
            <person name="Nolan M."/>
            <person name="Lucas S."/>
            <person name="Deshpande S."/>
            <person name="Cheng J.F."/>
            <person name="Tapia R."/>
            <person name="Goodwin L.A."/>
            <person name="Pitluck S."/>
            <person name="Pagani I."/>
            <person name="Ivanova N."/>
            <person name="Mavromatis K."/>
            <person name="Mikhailova N."/>
            <person name="Huntemann M."/>
            <person name="Pati A."/>
            <person name="Chen A."/>
            <person name="Palaniappan K."/>
            <person name="Land M."/>
            <person name="Rohde M."/>
            <person name="Tindall B.J."/>
            <person name="Detter J.C."/>
            <person name="Goker M."/>
            <person name="Bristow J."/>
            <person name="Eisen J.A."/>
            <person name="Markowitz V."/>
            <person name="Hugenholtz P."/>
            <person name="Woyke T."/>
            <person name="Klenk H.P."/>
            <person name="Kyrpides N.C."/>
        </authorList>
    </citation>
    <scope>NUCLEOTIDE SEQUENCE</scope>
    <source>
        <strain evidence="3">ATCC 700263 / DSM 8902 / Z-7692</strain>
    </source>
</reference>
<dbReference type="EMBL" id="CP003282">
    <property type="protein sequence ID" value="AFG37413.1"/>
    <property type="molecule type" value="Genomic_DNA"/>
</dbReference>
<dbReference type="KEGG" id="sfc:Spiaf_1346"/>
<dbReference type="STRING" id="889378.Spiaf_1346"/>
<dbReference type="AlphaFoldDB" id="H9UIS0"/>
<evidence type="ECO:0000313" key="2">
    <source>
        <dbReference type="EMBL" id="AFG37413.1"/>
    </source>
</evidence>
<dbReference type="eggNOG" id="COG4905">
    <property type="taxonomic scope" value="Bacteria"/>
</dbReference>